<keyword evidence="2" id="KW-0408">Iron</keyword>
<dbReference type="GO" id="GO:0046872">
    <property type="term" value="F:metal ion binding"/>
    <property type="evidence" value="ECO:0007669"/>
    <property type="project" value="UniProtKB-KW"/>
</dbReference>
<dbReference type="PANTHER" id="PTHR42827">
    <property type="entry name" value="IRON-SULFUR CLUSTER-BINDING PROTEIN-RELATED"/>
    <property type="match status" value="1"/>
</dbReference>
<proteinExistence type="predicted"/>
<name>A0A484HED8_9BACT</name>
<evidence type="ECO:0000256" key="3">
    <source>
        <dbReference type="ARBA" id="ARBA00023014"/>
    </source>
</evidence>
<dbReference type="PANTHER" id="PTHR42827:SF1">
    <property type="entry name" value="IRON-SULFUR CLUSTER-BINDING PROTEIN"/>
    <property type="match status" value="1"/>
</dbReference>
<evidence type="ECO:0000256" key="1">
    <source>
        <dbReference type="ARBA" id="ARBA00022723"/>
    </source>
</evidence>
<dbReference type="GO" id="GO:0051536">
    <property type="term" value="F:iron-sulfur cluster binding"/>
    <property type="evidence" value="ECO:0007669"/>
    <property type="project" value="UniProtKB-KW"/>
</dbReference>
<dbReference type="Gene3D" id="3.30.70.20">
    <property type="match status" value="1"/>
</dbReference>
<evidence type="ECO:0000256" key="2">
    <source>
        <dbReference type="ARBA" id="ARBA00023004"/>
    </source>
</evidence>
<accession>A0A484HED8</accession>
<keyword evidence="1" id="KW-0479">Metal-binding</keyword>
<dbReference type="InterPro" id="IPR017896">
    <property type="entry name" value="4Fe4S_Fe-S-bd"/>
</dbReference>
<organism evidence="5">
    <name type="scientific">uncultured Desulfobacteraceae bacterium</name>
    <dbReference type="NCBI Taxonomy" id="218296"/>
    <lineage>
        <taxon>Bacteria</taxon>
        <taxon>Pseudomonadati</taxon>
        <taxon>Thermodesulfobacteriota</taxon>
        <taxon>Desulfobacteria</taxon>
        <taxon>Desulfobacterales</taxon>
        <taxon>Desulfobacteraceae</taxon>
        <taxon>environmental samples</taxon>
    </lineage>
</organism>
<gene>
    <name evidence="5" type="ORF">EPICR_10318</name>
</gene>
<evidence type="ECO:0000259" key="4">
    <source>
        <dbReference type="PROSITE" id="PS51379"/>
    </source>
</evidence>
<protein>
    <submittedName>
        <fullName evidence="5">4Fe-4S ferredoxin</fullName>
    </submittedName>
</protein>
<feature type="domain" description="4Fe-4S ferredoxin-type" evidence="4">
    <location>
        <begin position="152"/>
        <end position="184"/>
    </location>
</feature>
<dbReference type="AlphaFoldDB" id="A0A484HED8"/>
<keyword evidence="3" id="KW-0411">Iron-sulfur</keyword>
<dbReference type="PROSITE" id="PS51379">
    <property type="entry name" value="4FE4S_FER_2"/>
    <property type="match status" value="1"/>
</dbReference>
<evidence type="ECO:0000313" key="5">
    <source>
        <dbReference type="EMBL" id="VEN72818.1"/>
    </source>
</evidence>
<dbReference type="EMBL" id="CAACVI010000001">
    <property type="protein sequence ID" value="VEN72818.1"/>
    <property type="molecule type" value="Genomic_DNA"/>
</dbReference>
<dbReference type="SUPFAM" id="SSF46548">
    <property type="entry name" value="alpha-helical ferredoxin"/>
    <property type="match status" value="1"/>
</dbReference>
<dbReference type="PROSITE" id="PS00198">
    <property type="entry name" value="4FE4S_FER_1"/>
    <property type="match status" value="1"/>
</dbReference>
<sequence length="238" mass="25421">MNDANQIKDMILGWGAHMAGVADIQSLDGLPAIPSDLLEPFTNAISIGVHLPVDIFGGISDRPTPGYIAVYREANAILDEVAAKTATHIESLGSRALAIPASEILDRENWMGAVSHKAVALAAGLGWQGKNLLLITPRHGSRVRLVTVLSNAPLKTDAPMKNRCGRCSRCHDACPAGAIKNVNTNSHYESRNEALYFDQCARKLSEEFAKLPGIGAPVCGICIRVCPFTGKGKIRMGI</sequence>
<dbReference type="InterPro" id="IPR017900">
    <property type="entry name" value="4Fe4S_Fe_S_CS"/>
</dbReference>
<reference evidence="5" key="1">
    <citation type="submission" date="2019-01" db="EMBL/GenBank/DDBJ databases">
        <authorList>
            <consortium name="Genoscope - CEA"/>
            <person name="William W."/>
        </authorList>
    </citation>
    <scope>NUCLEOTIDE SEQUENCE</scope>
    <source>
        <strain evidence="5">CR-1</strain>
    </source>
</reference>
<dbReference type="Pfam" id="PF13484">
    <property type="entry name" value="Fer4_16"/>
    <property type="match status" value="1"/>
</dbReference>